<name>A0A838ADE4_9PSEU</name>
<feature type="transmembrane region" description="Helical" evidence="5">
    <location>
        <begin position="197"/>
        <end position="216"/>
    </location>
</feature>
<dbReference type="RefSeq" id="WP_180893991.1">
    <property type="nucleotide sequence ID" value="NZ_JACCKD010000006.1"/>
</dbReference>
<evidence type="ECO:0000256" key="3">
    <source>
        <dbReference type="ARBA" id="ARBA00022989"/>
    </source>
</evidence>
<evidence type="ECO:0000256" key="2">
    <source>
        <dbReference type="ARBA" id="ARBA00022692"/>
    </source>
</evidence>
<dbReference type="GO" id="GO:0022857">
    <property type="term" value="F:transmembrane transporter activity"/>
    <property type="evidence" value="ECO:0007669"/>
    <property type="project" value="InterPro"/>
</dbReference>
<sequence length="471" mass="46837">MPRSEATRRWAFALVSVSGVMLTLDVTVINVALPAIGAQLRAGPDVLPWTVSAYSLAFGTLLLTAGTWSDAVGHRTVFTAGMSVFTVASLGCATAPTIGVLIGARAVQGAGGALAFAPAIALLATTHNGRSRSSAMAAFAALSSLAGALGPVVGGGVVAALDWQWIFLLNVPVGTFVVLATVITLPPGVRHSGPRRTDVSGTVLGVAALLALHAALTTGSSLGWTSLPALASGGLLCVLLPAFARTQRRPDAMLDIGAGDRAAFAGAAALMFTGRMASLGTLVYLTLWLQETAATSPLHTGILLLPLTGSLAVAGTTVPAAQARLGPSRVVAAGFALQGSGLSTMAIAASAGSLPLSCAGMALLGAGTALIFPPLLTVTVTVVPPERTGMASGLTNACSPLGTATGVAAFGALFTALNGNGAGPALTGVCLAATVICLAGAVLAHRLLPAELPGEHASDQPDDLRRSSQIR</sequence>
<keyword evidence="2 5" id="KW-0812">Transmembrane</keyword>
<proteinExistence type="predicted"/>
<evidence type="ECO:0000313" key="7">
    <source>
        <dbReference type="EMBL" id="MBA0127158.1"/>
    </source>
</evidence>
<evidence type="ECO:0000256" key="5">
    <source>
        <dbReference type="SAM" id="Phobius"/>
    </source>
</evidence>
<dbReference type="SUPFAM" id="SSF103473">
    <property type="entry name" value="MFS general substrate transporter"/>
    <property type="match status" value="1"/>
</dbReference>
<dbReference type="Pfam" id="PF07690">
    <property type="entry name" value="MFS_1"/>
    <property type="match status" value="1"/>
</dbReference>
<feature type="transmembrane region" description="Helical" evidence="5">
    <location>
        <begin position="46"/>
        <end position="65"/>
    </location>
</feature>
<dbReference type="InterPro" id="IPR011701">
    <property type="entry name" value="MFS"/>
</dbReference>
<feature type="transmembrane region" description="Helical" evidence="5">
    <location>
        <begin position="165"/>
        <end position="185"/>
    </location>
</feature>
<feature type="transmembrane region" description="Helical" evidence="5">
    <location>
        <begin position="298"/>
        <end position="318"/>
    </location>
</feature>
<feature type="transmembrane region" description="Helical" evidence="5">
    <location>
        <begin position="77"/>
        <end position="100"/>
    </location>
</feature>
<dbReference type="Gene3D" id="1.20.1720.10">
    <property type="entry name" value="Multidrug resistance protein D"/>
    <property type="match status" value="1"/>
</dbReference>
<feature type="transmembrane region" description="Helical" evidence="5">
    <location>
        <begin position="394"/>
        <end position="417"/>
    </location>
</feature>
<organism evidence="7 8">
    <name type="scientific">Haloechinothrix aidingensis</name>
    <dbReference type="NCBI Taxonomy" id="2752311"/>
    <lineage>
        <taxon>Bacteria</taxon>
        <taxon>Bacillati</taxon>
        <taxon>Actinomycetota</taxon>
        <taxon>Actinomycetes</taxon>
        <taxon>Pseudonocardiales</taxon>
        <taxon>Pseudonocardiaceae</taxon>
        <taxon>Haloechinothrix</taxon>
    </lineage>
</organism>
<protein>
    <submittedName>
        <fullName evidence="7">MFS transporter</fullName>
    </submittedName>
</protein>
<feature type="transmembrane region" description="Helical" evidence="5">
    <location>
        <begin position="264"/>
        <end position="286"/>
    </location>
</feature>
<dbReference type="EMBL" id="JACCKD010000006">
    <property type="protein sequence ID" value="MBA0127158.1"/>
    <property type="molecule type" value="Genomic_DNA"/>
</dbReference>
<keyword evidence="8" id="KW-1185">Reference proteome</keyword>
<evidence type="ECO:0000256" key="4">
    <source>
        <dbReference type="ARBA" id="ARBA00023136"/>
    </source>
</evidence>
<comment type="subcellular location">
    <subcellularLocation>
        <location evidence="1">Cell membrane</location>
        <topology evidence="1">Multi-pass membrane protein</topology>
    </subcellularLocation>
</comment>
<dbReference type="AlphaFoldDB" id="A0A838ADE4"/>
<dbReference type="PANTHER" id="PTHR42718:SF49">
    <property type="entry name" value="EXPORT PROTEIN"/>
    <property type="match status" value="1"/>
</dbReference>
<feature type="transmembrane region" description="Helical" evidence="5">
    <location>
        <begin position="361"/>
        <end position="382"/>
    </location>
</feature>
<feature type="transmembrane region" description="Helical" evidence="5">
    <location>
        <begin position="12"/>
        <end position="40"/>
    </location>
</feature>
<dbReference type="Proteomes" id="UP000582974">
    <property type="component" value="Unassembled WGS sequence"/>
</dbReference>
<evidence type="ECO:0000313" key="8">
    <source>
        <dbReference type="Proteomes" id="UP000582974"/>
    </source>
</evidence>
<dbReference type="InterPro" id="IPR020846">
    <property type="entry name" value="MFS_dom"/>
</dbReference>
<feature type="transmembrane region" description="Helical" evidence="5">
    <location>
        <begin position="222"/>
        <end position="243"/>
    </location>
</feature>
<gene>
    <name evidence="7" type="ORF">H0B56_16530</name>
</gene>
<keyword evidence="4 5" id="KW-0472">Membrane</keyword>
<feature type="transmembrane region" description="Helical" evidence="5">
    <location>
        <begin position="136"/>
        <end position="159"/>
    </location>
</feature>
<dbReference type="PRINTS" id="PR01036">
    <property type="entry name" value="TCRTETB"/>
</dbReference>
<dbReference type="Gene3D" id="1.20.1250.20">
    <property type="entry name" value="MFS general substrate transporter like domains"/>
    <property type="match status" value="1"/>
</dbReference>
<dbReference type="PANTHER" id="PTHR42718">
    <property type="entry name" value="MAJOR FACILITATOR SUPERFAMILY MULTIDRUG TRANSPORTER MFSC"/>
    <property type="match status" value="1"/>
</dbReference>
<dbReference type="InterPro" id="IPR036259">
    <property type="entry name" value="MFS_trans_sf"/>
</dbReference>
<feature type="transmembrane region" description="Helical" evidence="5">
    <location>
        <begin position="330"/>
        <end position="349"/>
    </location>
</feature>
<keyword evidence="3 5" id="KW-1133">Transmembrane helix</keyword>
<accession>A0A838ADE4</accession>
<dbReference type="PROSITE" id="PS50850">
    <property type="entry name" value="MFS"/>
    <property type="match status" value="1"/>
</dbReference>
<feature type="transmembrane region" description="Helical" evidence="5">
    <location>
        <begin position="423"/>
        <end position="444"/>
    </location>
</feature>
<feature type="transmembrane region" description="Helical" evidence="5">
    <location>
        <begin position="106"/>
        <end position="124"/>
    </location>
</feature>
<feature type="domain" description="Major facilitator superfamily (MFS) profile" evidence="6">
    <location>
        <begin position="11"/>
        <end position="452"/>
    </location>
</feature>
<evidence type="ECO:0000259" key="6">
    <source>
        <dbReference type="PROSITE" id="PS50850"/>
    </source>
</evidence>
<evidence type="ECO:0000256" key="1">
    <source>
        <dbReference type="ARBA" id="ARBA00004651"/>
    </source>
</evidence>
<dbReference type="CDD" id="cd17321">
    <property type="entry name" value="MFS_MMR_MDR_like"/>
    <property type="match status" value="1"/>
</dbReference>
<comment type="caution">
    <text evidence="7">The sequence shown here is derived from an EMBL/GenBank/DDBJ whole genome shotgun (WGS) entry which is preliminary data.</text>
</comment>
<reference evidence="7 8" key="1">
    <citation type="submission" date="2020-07" db="EMBL/GenBank/DDBJ databases">
        <title>Genome of Haloechinothrix sp.</title>
        <authorList>
            <person name="Tang S.-K."/>
            <person name="Yang L."/>
            <person name="Zhu W.-Y."/>
        </authorList>
    </citation>
    <scope>NUCLEOTIDE SEQUENCE [LARGE SCALE GENOMIC DNA]</scope>
    <source>
        <strain evidence="7 8">YIM 98757</strain>
    </source>
</reference>
<dbReference type="GO" id="GO:0005886">
    <property type="term" value="C:plasma membrane"/>
    <property type="evidence" value="ECO:0007669"/>
    <property type="project" value="UniProtKB-SubCell"/>
</dbReference>